<feature type="chain" id="PRO_5047458682" description="Outer membrane protein beta-barrel domain-containing protein" evidence="1">
    <location>
        <begin position="21"/>
        <end position="209"/>
    </location>
</feature>
<evidence type="ECO:0000313" key="2">
    <source>
        <dbReference type="EMBL" id="MEW9921148.1"/>
    </source>
</evidence>
<accession>A0ABV3RSX0</accession>
<proteinExistence type="predicted"/>
<protein>
    <recommendedName>
        <fullName evidence="4">Outer membrane protein beta-barrel domain-containing protein</fullName>
    </recommendedName>
</protein>
<evidence type="ECO:0008006" key="4">
    <source>
        <dbReference type="Google" id="ProtNLM"/>
    </source>
</evidence>
<comment type="caution">
    <text evidence="2">The sequence shown here is derived from an EMBL/GenBank/DDBJ whole genome shotgun (WGS) entry which is preliminary data.</text>
</comment>
<feature type="signal peptide" evidence="1">
    <location>
        <begin position="1"/>
        <end position="20"/>
    </location>
</feature>
<dbReference type="Proteomes" id="UP001556098">
    <property type="component" value="Unassembled WGS sequence"/>
</dbReference>
<keyword evidence="3" id="KW-1185">Reference proteome</keyword>
<gene>
    <name evidence="2" type="ORF">AB2B41_16170</name>
</gene>
<name>A0ABV3RSX0_9RHOB</name>
<dbReference type="RefSeq" id="WP_367878851.1">
    <property type="nucleotide sequence ID" value="NZ_JBFNXX010000013.1"/>
</dbReference>
<dbReference type="EMBL" id="JBFNXX010000013">
    <property type="protein sequence ID" value="MEW9921148.1"/>
    <property type="molecule type" value="Genomic_DNA"/>
</dbReference>
<evidence type="ECO:0000313" key="3">
    <source>
        <dbReference type="Proteomes" id="UP001556098"/>
    </source>
</evidence>
<sequence>MRLIFLILLTLLSLSTAAQAGAWLRERGEGFVSLSFGATRFDETKNALYIEYGLTDAQDVRNGFGNLFARRALGPTDRPHRFAYEIGLGGLWGNEMQLPTVKTGVSWGYGFSHASGNGWMSLDAAYVYEPRMGNHIAKIDGTLGVDFSTLTTGLIEFTLSEQNDDAYGAVEPSLLFRPRGSSFNVKIGAEIPYKETEKSALKLGLWHRF</sequence>
<reference evidence="2 3" key="1">
    <citation type="submission" date="2024-07" db="EMBL/GenBank/DDBJ databases">
        <title>Marimonas sp.nov., isolated from tidal-flat sediment.</title>
        <authorList>
            <person name="Jayan J.N."/>
            <person name="Lee S.S."/>
        </authorList>
    </citation>
    <scope>NUCLEOTIDE SEQUENCE [LARGE SCALE GENOMIC DNA]</scope>
    <source>
        <strain evidence="2 3">MJW-29</strain>
    </source>
</reference>
<keyword evidence="1" id="KW-0732">Signal</keyword>
<organism evidence="2 3">
    <name type="scientific">Sulfitobacter sediminis</name>
    <dbReference type="NCBI Taxonomy" id="3234186"/>
    <lineage>
        <taxon>Bacteria</taxon>
        <taxon>Pseudomonadati</taxon>
        <taxon>Pseudomonadota</taxon>
        <taxon>Alphaproteobacteria</taxon>
        <taxon>Rhodobacterales</taxon>
        <taxon>Roseobacteraceae</taxon>
        <taxon>Sulfitobacter</taxon>
    </lineage>
</organism>
<evidence type="ECO:0000256" key="1">
    <source>
        <dbReference type="SAM" id="SignalP"/>
    </source>
</evidence>